<sequence length="145" mass="16239">MPFKSVMPPSYCRKRCKVSSSFGNFVFSAPSYCGAKTTVSNLICYTDPLTKSLTFGQIEMIVDNGTCKHLIVKEFILEPMTELMKSVRRQGISRVAYEVLKQCQSLPPFIGKVTDKIQSIVPLENVMCPAIKLKINDATYVLMSK</sequence>
<reference evidence="1 2" key="1">
    <citation type="submission" date="2019-12" db="EMBL/GenBank/DDBJ databases">
        <title>Chromosome-level assembly of the Caenorhabditis remanei genome.</title>
        <authorList>
            <person name="Teterina A.A."/>
            <person name="Willis J.H."/>
            <person name="Phillips P.C."/>
        </authorList>
    </citation>
    <scope>NUCLEOTIDE SEQUENCE [LARGE SCALE GENOMIC DNA]</scope>
    <source>
        <strain evidence="1 2">PX506</strain>
        <tissue evidence="1">Whole organism</tissue>
    </source>
</reference>
<protein>
    <submittedName>
        <fullName evidence="1">Uncharacterized protein</fullName>
    </submittedName>
</protein>
<dbReference type="AlphaFoldDB" id="A0A6A5GX79"/>
<evidence type="ECO:0000313" key="1">
    <source>
        <dbReference type="EMBL" id="KAF1759179.1"/>
    </source>
</evidence>
<dbReference type="EMBL" id="WUAV01000004">
    <property type="protein sequence ID" value="KAF1759179.1"/>
    <property type="molecule type" value="Genomic_DNA"/>
</dbReference>
<dbReference type="GeneID" id="78776128"/>
<organism evidence="1 2">
    <name type="scientific">Caenorhabditis remanei</name>
    <name type="common">Caenorhabditis vulgaris</name>
    <dbReference type="NCBI Taxonomy" id="31234"/>
    <lineage>
        <taxon>Eukaryota</taxon>
        <taxon>Metazoa</taxon>
        <taxon>Ecdysozoa</taxon>
        <taxon>Nematoda</taxon>
        <taxon>Chromadorea</taxon>
        <taxon>Rhabditida</taxon>
        <taxon>Rhabditina</taxon>
        <taxon>Rhabditomorpha</taxon>
        <taxon>Rhabditoidea</taxon>
        <taxon>Rhabditidae</taxon>
        <taxon>Peloderinae</taxon>
        <taxon>Caenorhabditis</taxon>
    </lineage>
</organism>
<accession>A0A6A5GX79</accession>
<dbReference type="RefSeq" id="XP_053585804.1">
    <property type="nucleotide sequence ID" value="XM_053731032.1"/>
</dbReference>
<proteinExistence type="predicted"/>
<name>A0A6A5GX79_CAERE</name>
<comment type="caution">
    <text evidence="1">The sequence shown here is derived from an EMBL/GenBank/DDBJ whole genome shotgun (WGS) entry which is preliminary data.</text>
</comment>
<dbReference type="CTD" id="78776128"/>
<gene>
    <name evidence="1" type="ORF">GCK72_015640</name>
</gene>
<dbReference type="Proteomes" id="UP000483820">
    <property type="component" value="Chromosome IV"/>
</dbReference>
<evidence type="ECO:0000313" key="2">
    <source>
        <dbReference type="Proteomes" id="UP000483820"/>
    </source>
</evidence>
<dbReference type="KEGG" id="crq:GCK72_015640"/>